<dbReference type="AlphaFoldDB" id="A0A0W8E5F1"/>
<dbReference type="GO" id="GO:0071973">
    <property type="term" value="P:bacterial-type flagellum-dependent cell motility"/>
    <property type="evidence" value="ECO:0007669"/>
    <property type="project" value="InterPro"/>
</dbReference>
<reference evidence="3" key="1">
    <citation type="journal article" date="2015" name="Proc. Natl. Acad. Sci. U.S.A.">
        <title>Networks of energetic and metabolic interactions define dynamics in microbial communities.</title>
        <authorList>
            <person name="Embree M."/>
            <person name="Liu J.K."/>
            <person name="Al-Bassam M.M."/>
            <person name="Zengler K."/>
        </authorList>
    </citation>
    <scope>NUCLEOTIDE SEQUENCE</scope>
</reference>
<dbReference type="PANTHER" id="PTHR34653">
    <property type="match status" value="1"/>
</dbReference>
<dbReference type="PRINTS" id="PR01006">
    <property type="entry name" value="FLGHOOKFLIE"/>
</dbReference>
<dbReference type="GO" id="GO:0005198">
    <property type="term" value="F:structural molecule activity"/>
    <property type="evidence" value="ECO:0007669"/>
    <property type="project" value="InterPro"/>
</dbReference>
<evidence type="ECO:0000256" key="1">
    <source>
        <dbReference type="ARBA" id="ARBA00004117"/>
    </source>
</evidence>
<sequence length="103" mass="11317">MGIIDVTSVGALSLKPNTVSSPSQGIDGSSGKNFMNYLKDALNEVNNYQQEASQSALNQAMGNNEYLHNTTIAYEKAILALQLTVEIRNKMVSAYEEIMRMQV</sequence>
<keyword evidence="3" id="KW-0969">Cilium</keyword>
<dbReference type="EMBL" id="LNQE01001877">
    <property type="protein sequence ID" value="KUG03587.1"/>
    <property type="molecule type" value="Genomic_DNA"/>
</dbReference>
<evidence type="ECO:0000313" key="3">
    <source>
        <dbReference type="EMBL" id="KUG03587.1"/>
    </source>
</evidence>
<evidence type="ECO:0000256" key="2">
    <source>
        <dbReference type="ARBA" id="ARBA00023143"/>
    </source>
</evidence>
<dbReference type="GO" id="GO:0009425">
    <property type="term" value="C:bacterial-type flagellum basal body"/>
    <property type="evidence" value="ECO:0007669"/>
    <property type="project" value="UniProtKB-SubCell"/>
</dbReference>
<dbReference type="PANTHER" id="PTHR34653:SF1">
    <property type="entry name" value="FLAGELLAR HOOK-BASAL BODY COMPLEX PROTEIN FLIE"/>
    <property type="match status" value="1"/>
</dbReference>
<keyword evidence="2" id="KW-0975">Bacterial flagellum</keyword>
<dbReference type="Pfam" id="PF02049">
    <property type="entry name" value="FliE"/>
    <property type="match status" value="1"/>
</dbReference>
<dbReference type="InterPro" id="IPR001624">
    <property type="entry name" value="FliE"/>
</dbReference>
<keyword evidence="3" id="KW-0966">Cell projection</keyword>
<accession>A0A0W8E5F1</accession>
<keyword evidence="3" id="KW-0282">Flagellum</keyword>
<comment type="caution">
    <text evidence="3">The sequence shown here is derived from an EMBL/GenBank/DDBJ whole genome shotgun (WGS) entry which is preliminary data.</text>
</comment>
<name>A0A0W8E5F1_9ZZZZ</name>
<protein>
    <submittedName>
        <fullName evidence="3">Flagellar hook-basal body complex protein flie</fullName>
    </submittedName>
</protein>
<organism evidence="3">
    <name type="scientific">hydrocarbon metagenome</name>
    <dbReference type="NCBI Taxonomy" id="938273"/>
    <lineage>
        <taxon>unclassified sequences</taxon>
        <taxon>metagenomes</taxon>
        <taxon>ecological metagenomes</taxon>
    </lineage>
</organism>
<dbReference type="NCBIfam" id="TIGR00205">
    <property type="entry name" value="fliE"/>
    <property type="match status" value="1"/>
</dbReference>
<gene>
    <name evidence="3" type="ORF">ASZ90_019020</name>
</gene>
<comment type="subcellular location">
    <subcellularLocation>
        <location evidence="1">Bacterial flagellum basal body</location>
    </subcellularLocation>
</comment>
<dbReference type="GO" id="GO:0003774">
    <property type="term" value="F:cytoskeletal motor activity"/>
    <property type="evidence" value="ECO:0007669"/>
    <property type="project" value="InterPro"/>
</dbReference>
<dbReference type="HAMAP" id="MF_00724">
    <property type="entry name" value="FliE"/>
    <property type="match status" value="1"/>
</dbReference>
<proteinExistence type="inferred from homology"/>